<feature type="transmembrane region" description="Helical" evidence="1">
    <location>
        <begin position="64"/>
        <end position="86"/>
    </location>
</feature>
<dbReference type="EMBL" id="JAGKSP010000003">
    <property type="protein sequence ID" value="MBP3962955.1"/>
    <property type="molecule type" value="Genomic_DNA"/>
</dbReference>
<dbReference type="Proteomes" id="UP000673394">
    <property type="component" value="Unassembled WGS sequence"/>
</dbReference>
<reference evidence="2 3" key="1">
    <citation type="submission" date="2021-04" db="EMBL/GenBank/DDBJ databases">
        <title>Paenibacillus sp. DLE-14 whole genome sequence.</title>
        <authorList>
            <person name="Ham Y.J."/>
        </authorList>
    </citation>
    <scope>NUCLEOTIDE SEQUENCE [LARGE SCALE GENOMIC DNA]</scope>
    <source>
        <strain evidence="2 3">DLE-14</strain>
    </source>
</reference>
<keyword evidence="1" id="KW-1133">Transmembrane helix</keyword>
<name>A0ABS5CAW1_9BACL</name>
<keyword evidence="2" id="KW-0378">Hydrolase</keyword>
<feature type="transmembrane region" description="Helical" evidence="1">
    <location>
        <begin position="167"/>
        <end position="185"/>
    </location>
</feature>
<evidence type="ECO:0000313" key="3">
    <source>
        <dbReference type="Proteomes" id="UP000673394"/>
    </source>
</evidence>
<evidence type="ECO:0000313" key="2">
    <source>
        <dbReference type="EMBL" id="MBP3962955.1"/>
    </source>
</evidence>
<organism evidence="2 3">
    <name type="scientific">Paenibacillus lignilyticus</name>
    <dbReference type="NCBI Taxonomy" id="1172615"/>
    <lineage>
        <taxon>Bacteria</taxon>
        <taxon>Bacillati</taxon>
        <taxon>Bacillota</taxon>
        <taxon>Bacilli</taxon>
        <taxon>Bacillales</taxon>
        <taxon>Paenibacillaceae</taxon>
        <taxon>Paenibacillus</taxon>
    </lineage>
</organism>
<dbReference type="RefSeq" id="WP_210657668.1">
    <property type="nucleotide sequence ID" value="NZ_JAGKSP010000003.1"/>
</dbReference>
<feature type="transmembrane region" description="Helical" evidence="1">
    <location>
        <begin position="93"/>
        <end position="111"/>
    </location>
</feature>
<keyword evidence="1" id="KW-0812">Transmembrane</keyword>
<keyword evidence="1" id="KW-0472">Membrane</keyword>
<gene>
    <name evidence="2" type="ORF">I8J30_09615</name>
</gene>
<proteinExistence type="predicted"/>
<feature type="transmembrane region" description="Helical" evidence="1">
    <location>
        <begin position="21"/>
        <end position="40"/>
    </location>
</feature>
<sequence>MFAGHFGLAAGVRAKAPEVPLWALLAGSQLLDIVFIPMVMRGAESMDDKTHGSGYGELIIHADYTHSLVAALLLSVLAGLLAWRLWGKRASRIMASVVFSHWVLDLVVHRGDMPLLPGNWGDLPLLGLGAWRWPWLSAAMELVLIVVGLLLYTGFKLKDTQGAKRKKGIASVVVLGFVLVFMLASDVTGIF</sequence>
<feature type="transmembrane region" description="Helical" evidence="1">
    <location>
        <begin position="131"/>
        <end position="155"/>
    </location>
</feature>
<dbReference type="GO" id="GO:0016787">
    <property type="term" value="F:hydrolase activity"/>
    <property type="evidence" value="ECO:0007669"/>
    <property type="project" value="UniProtKB-KW"/>
</dbReference>
<comment type="caution">
    <text evidence="2">The sequence shown here is derived from an EMBL/GenBank/DDBJ whole genome shotgun (WGS) entry which is preliminary data.</text>
</comment>
<dbReference type="Pfam" id="PF04307">
    <property type="entry name" value="YdjM"/>
    <property type="match status" value="1"/>
</dbReference>
<accession>A0ABS5CAW1</accession>
<evidence type="ECO:0000256" key="1">
    <source>
        <dbReference type="SAM" id="Phobius"/>
    </source>
</evidence>
<keyword evidence="3" id="KW-1185">Reference proteome</keyword>
<dbReference type="InterPro" id="IPR007404">
    <property type="entry name" value="YdjM-like"/>
</dbReference>
<protein>
    <submittedName>
        <fullName evidence="2">Metal-dependent hydrolase</fullName>
    </submittedName>
</protein>